<dbReference type="AlphaFoldDB" id="A0A915DS32"/>
<sequence length="294" mass="33806">MISQFNKHHGAKEVSFALGAPVYFRIYQGNKIGWAPGSISQKFGQRIYEVQAFDGKLHRRHANQFRPRMDFGQEVESTIRHWNATGLPVETMSFNERSRGKAVELEDVKFHQCVRLSRFESERTISFIPPDGEFELMSYRLSATIKPLIWIEVSVEKHAHSRVEFMVKAKSQFKRQSIANHVEVIIPVPSDADSPKFKSPVGSARYAPEIGAFVWTIRSFPGGREYLMRAHFSLPSIVNEEAEGKIPVSVKFEIPYFTTSGLQVRYLKIIEKSGYQALPWVRYVTQNGDYQIRM</sequence>
<dbReference type="GO" id="GO:0006886">
    <property type="term" value="P:intracellular protein transport"/>
    <property type="evidence" value="ECO:0007669"/>
    <property type="project" value="InterPro"/>
</dbReference>
<proteinExistence type="predicted"/>
<dbReference type="Proteomes" id="UP000887574">
    <property type="component" value="Unplaced"/>
</dbReference>
<comment type="subcellular location">
    <subcellularLocation>
        <location evidence="1">Endomembrane system</location>
    </subcellularLocation>
</comment>
<dbReference type="Gene3D" id="2.60.40.1170">
    <property type="entry name" value="Mu homology domain, subdomain B"/>
    <property type="match status" value="2"/>
</dbReference>
<keyword evidence="2" id="KW-0813">Transport</keyword>
<dbReference type="Pfam" id="PF00928">
    <property type="entry name" value="Adap_comp_sub"/>
    <property type="match status" value="1"/>
</dbReference>
<dbReference type="GO" id="GO:0030131">
    <property type="term" value="C:clathrin adaptor complex"/>
    <property type="evidence" value="ECO:0007669"/>
    <property type="project" value="InterPro"/>
</dbReference>
<evidence type="ECO:0000313" key="6">
    <source>
        <dbReference type="Proteomes" id="UP000887574"/>
    </source>
</evidence>
<dbReference type="WBParaSite" id="jg22554">
    <property type="protein sequence ID" value="jg22554"/>
    <property type="gene ID" value="jg22554"/>
</dbReference>
<keyword evidence="4" id="KW-0472">Membrane</keyword>
<evidence type="ECO:0000256" key="1">
    <source>
        <dbReference type="ARBA" id="ARBA00004308"/>
    </source>
</evidence>
<dbReference type="InterPro" id="IPR050431">
    <property type="entry name" value="Adaptor_comp_med_subunit"/>
</dbReference>
<dbReference type="GO" id="GO:0012505">
    <property type="term" value="C:endomembrane system"/>
    <property type="evidence" value="ECO:0007669"/>
    <property type="project" value="UniProtKB-SubCell"/>
</dbReference>
<evidence type="ECO:0000256" key="2">
    <source>
        <dbReference type="ARBA" id="ARBA00022448"/>
    </source>
</evidence>
<dbReference type="SUPFAM" id="SSF49447">
    <property type="entry name" value="Second domain of Mu2 adaptin subunit (ap50) of ap2 adaptor"/>
    <property type="match status" value="1"/>
</dbReference>
<name>A0A915DS32_9BILA</name>
<keyword evidence="3" id="KW-0653">Protein transport</keyword>
<dbReference type="InterPro" id="IPR036168">
    <property type="entry name" value="AP2_Mu_C_sf"/>
</dbReference>
<dbReference type="PROSITE" id="PS00991">
    <property type="entry name" value="CLAT_ADAPTOR_M_2"/>
    <property type="match status" value="1"/>
</dbReference>
<feature type="domain" description="MHD" evidence="5">
    <location>
        <begin position="42"/>
        <end position="293"/>
    </location>
</feature>
<dbReference type="PROSITE" id="PS51072">
    <property type="entry name" value="MHD"/>
    <property type="match status" value="1"/>
</dbReference>
<protein>
    <submittedName>
        <fullName evidence="7">MHD domain-containing protein</fullName>
    </submittedName>
</protein>
<dbReference type="InterPro" id="IPR018240">
    <property type="entry name" value="Clathrin_mu_CS"/>
</dbReference>
<accession>A0A915DS32</accession>
<organism evidence="6 7">
    <name type="scientific">Ditylenchus dipsaci</name>
    <dbReference type="NCBI Taxonomy" id="166011"/>
    <lineage>
        <taxon>Eukaryota</taxon>
        <taxon>Metazoa</taxon>
        <taxon>Ecdysozoa</taxon>
        <taxon>Nematoda</taxon>
        <taxon>Chromadorea</taxon>
        <taxon>Rhabditida</taxon>
        <taxon>Tylenchina</taxon>
        <taxon>Tylenchomorpha</taxon>
        <taxon>Sphaerularioidea</taxon>
        <taxon>Anguinidae</taxon>
        <taxon>Anguininae</taxon>
        <taxon>Ditylenchus</taxon>
    </lineage>
</organism>
<evidence type="ECO:0000259" key="5">
    <source>
        <dbReference type="PROSITE" id="PS51072"/>
    </source>
</evidence>
<dbReference type="GO" id="GO:0016192">
    <property type="term" value="P:vesicle-mediated transport"/>
    <property type="evidence" value="ECO:0007669"/>
    <property type="project" value="InterPro"/>
</dbReference>
<evidence type="ECO:0000256" key="4">
    <source>
        <dbReference type="ARBA" id="ARBA00023136"/>
    </source>
</evidence>
<keyword evidence="6" id="KW-1185">Reference proteome</keyword>
<evidence type="ECO:0000313" key="7">
    <source>
        <dbReference type="WBParaSite" id="jg22554"/>
    </source>
</evidence>
<reference evidence="7" key="1">
    <citation type="submission" date="2022-11" db="UniProtKB">
        <authorList>
            <consortium name="WormBaseParasite"/>
        </authorList>
    </citation>
    <scope>IDENTIFICATION</scope>
</reference>
<dbReference type="PANTHER" id="PTHR10529">
    <property type="entry name" value="AP COMPLEX SUBUNIT MU"/>
    <property type="match status" value="1"/>
</dbReference>
<dbReference type="CDD" id="cd09250">
    <property type="entry name" value="AP-1_Mu1_Cterm"/>
    <property type="match status" value="1"/>
</dbReference>
<dbReference type="InterPro" id="IPR001392">
    <property type="entry name" value="Clathrin_mu"/>
</dbReference>
<evidence type="ECO:0000256" key="3">
    <source>
        <dbReference type="ARBA" id="ARBA00022927"/>
    </source>
</evidence>
<dbReference type="PRINTS" id="PR00314">
    <property type="entry name" value="CLATHRINADPT"/>
</dbReference>
<dbReference type="InterPro" id="IPR028565">
    <property type="entry name" value="MHD"/>
</dbReference>